<dbReference type="Proteomes" id="UP000009872">
    <property type="component" value="Unassembled WGS sequence"/>
</dbReference>
<accession>K9EHT5</accession>
<evidence type="ECO:0000259" key="1">
    <source>
        <dbReference type="Pfam" id="PF12728"/>
    </source>
</evidence>
<name>K9EHT5_9BACE</name>
<feature type="domain" description="Helix-turn-helix" evidence="1">
    <location>
        <begin position="40"/>
        <end position="88"/>
    </location>
</feature>
<dbReference type="InterPro" id="IPR041657">
    <property type="entry name" value="HTH_17"/>
</dbReference>
<evidence type="ECO:0000313" key="2">
    <source>
        <dbReference type="EMBL" id="EKU88725.1"/>
    </source>
</evidence>
<dbReference type="eggNOG" id="COG0789">
    <property type="taxonomic scope" value="Bacteria"/>
</dbReference>
<dbReference type="HOGENOM" id="CLU_133781_1_1_10"/>
<dbReference type="PANTHER" id="PTHR34585:SF22">
    <property type="entry name" value="HELIX-TURN-HELIX DOMAIN-CONTAINING PROTEIN"/>
    <property type="match status" value="1"/>
</dbReference>
<protein>
    <recommendedName>
        <fullName evidence="1">Helix-turn-helix domain-containing protein</fullName>
    </recommendedName>
</protein>
<dbReference type="EMBL" id="ADLF01000018">
    <property type="protein sequence ID" value="EKU88725.1"/>
    <property type="molecule type" value="Genomic_DNA"/>
</dbReference>
<sequence length="94" mass="11039">MEIINVEKQTFEAMVERIETLASKVEMLCRINGDRSMQKWMDNQEVCKILCISKRTLQAYRDNGTLPFSQIGHKMFYRPQDVEAAINKLKRKEA</sequence>
<evidence type="ECO:0000313" key="3">
    <source>
        <dbReference type="Proteomes" id="UP000009872"/>
    </source>
</evidence>
<proteinExistence type="predicted"/>
<dbReference type="PATRIC" id="fig|742727.4.peg.4125"/>
<dbReference type="SUPFAM" id="SSF46955">
    <property type="entry name" value="Putative DNA-binding domain"/>
    <property type="match status" value="1"/>
</dbReference>
<dbReference type="OrthoDB" id="1028798at2"/>
<organism evidence="2 3">
    <name type="scientific">Bacteroides oleiciplenus YIT 12058</name>
    <dbReference type="NCBI Taxonomy" id="742727"/>
    <lineage>
        <taxon>Bacteria</taxon>
        <taxon>Pseudomonadati</taxon>
        <taxon>Bacteroidota</taxon>
        <taxon>Bacteroidia</taxon>
        <taxon>Bacteroidales</taxon>
        <taxon>Bacteroidaceae</taxon>
        <taxon>Bacteroides</taxon>
    </lineage>
</organism>
<dbReference type="STRING" id="742727.HMPREF9447_04043"/>
<dbReference type="InterPro" id="IPR009061">
    <property type="entry name" value="DNA-bd_dom_put_sf"/>
</dbReference>
<comment type="caution">
    <text evidence="2">The sequence shown here is derived from an EMBL/GenBank/DDBJ whole genome shotgun (WGS) entry which is preliminary data.</text>
</comment>
<keyword evidence="3" id="KW-1185">Reference proteome</keyword>
<dbReference type="PANTHER" id="PTHR34585">
    <property type="match status" value="1"/>
</dbReference>
<dbReference type="AlphaFoldDB" id="K9EHT5"/>
<dbReference type="RefSeq" id="WP_009131563.1">
    <property type="nucleotide sequence ID" value="NZ_JH992944.1"/>
</dbReference>
<reference evidence="2 3" key="1">
    <citation type="submission" date="2012-09" db="EMBL/GenBank/DDBJ databases">
        <title>The Genome Sequence of Bacteroides oleiciplenus YIT 12058.</title>
        <authorList>
            <consortium name="The Broad Institute Genome Sequencing Platform"/>
            <person name="Earl A."/>
            <person name="Ward D."/>
            <person name="Feldgarden M."/>
            <person name="Gevers D."/>
            <person name="Morotomi M."/>
            <person name="Walker B."/>
            <person name="Young S.K."/>
            <person name="Zeng Q."/>
            <person name="Gargeya S."/>
            <person name="Fitzgerald M."/>
            <person name="Haas B."/>
            <person name="Abouelleil A."/>
            <person name="Alvarado L."/>
            <person name="Arachchi H.M."/>
            <person name="Berlin A.M."/>
            <person name="Chapman S.B."/>
            <person name="Goldberg J."/>
            <person name="Griggs A."/>
            <person name="Gujja S."/>
            <person name="Hansen M."/>
            <person name="Howarth C."/>
            <person name="Imamovic A."/>
            <person name="Larimer J."/>
            <person name="McCowen C."/>
            <person name="Montmayeur A."/>
            <person name="Murphy C."/>
            <person name="Neiman D."/>
            <person name="Pearson M."/>
            <person name="Priest M."/>
            <person name="Roberts A."/>
            <person name="Saif S."/>
            <person name="Shea T."/>
            <person name="Sisk P."/>
            <person name="Sykes S."/>
            <person name="Wortman J."/>
            <person name="Nusbaum C."/>
            <person name="Birren B."/>
        </authorList>
    </citation>
    <scope>NUCLEOTIDE SEQUENCE [LARGE SCALE GENOMIC DNA]</scope>
    <source>
        <strain evidence="2 3">YIT 12058</strain>
    </source>
</reference>
<gene>
    <name evidence="2" type="ORF">HMPREF9447_04043</name>
</gene>
<dbReference type="Pfam" id="PF12728">
    <property type="entry name" value="HTH_17"/>
    <property type="match status" value="1"/>
</dbReference>